<dbReference type="Pfam" id="PF07670">
    <property type="entry name" value="Gate"/>
    <property type="match status" value="1"/>
</dbReference>
<proteinExistence type="predicted"/>
<feature type="transmembrane region" description="Helical" evidence="1">
    <location>
        <begin position="87"/>
        <end position="108"/>
    </location>
</feature>
<feature type="transmembrane region" description="Helical" evidence="1">
    <location>
        <begin position="12"/>
        <end position="32"/>
    </location>
</feature>
<evidence type="ECO:0000313" key="4">
    <source>
        <dbReference type="Proteomes" id="UP000199662"/>
    </source>
</evidence>
<dbReference type="EMBL" id="FNZK01000002">
    <property type="protein sequence ID" value="SEI96423.1"/>
    <property type="molecule type" value="Genomic_DNA"/>
</dbReference>
<dbReference type="Proteomes" id="UP000199662">
    <property type="component" value="Unassembled WGS sequence"/>
</dbReference>
<organism evidence="3 4">
    <name type="scientific">Propionispira arboris</name>
    <dbReference type="NCBI Taxonomy" id="84035"/>
    <lineage>
        <taxon>Bacteria</taxon>
        <taxon>Bacillati</taxon>
        <taxon>Bacillota</taxon>
        <taxon>Negativicutes</taxon>
        <taxon>Selenomonadales</taxon>
        <taxon>Selenomonadaceae</taxon>
        <taxon>Propionispira</taxon>
    </lineage>
</organism>
<keyword evidence="1" id="KW-0472">Membrane</keyword>
<feature type="transmembrane region" description="Helical" evidence="1">
    <location>
        <begin position="115"/>
        <end position="135"/>
    </location>
</feature>
<evidence type="ECO:0000256" key="1">
    <source>
        <dbReference type="SAM" id="Phobius"/>
    </source>
</evidence>
<feature type="domain" description="Nucleoside transporter/FeoB GTPase Gate" evidence="2">
    <location>
        <begin position="16"/>
        <end position="93"/>
    </location>
</feature>
<dbReference type="AlphaFoldDB" id="A0A1H6UVH4"/>
<keyword evidence="1" id="KW-1133">Transmembrane helix</keyword>
<dbReference type="RefSeq" id="WP_091828858.1">
    <property type="nucleotide sequence ID" value="NZ_FNZK01000002.1"/>
</dbReference>
<keyword evidence="1" id="KW-0812">Transmembrane</keyword>
<protein>
    <submittedName>
        <fullName evidence="3">Nucleoside recognition</fullName>
    </submittedName>
</protein>
<evidence type="ECO:0000259" key="2">
    <source>
        <dbReference type="Pfam" id="PF07670"/>
    </source>
</evidence>
<accession>A0A1H6UVH4</accession>
<dbReference type="InterPro" id="IPR011642">
    <property type="entry name" value="Gate_dom"/>
</dbReference>
<dbReference type="STRING" id="84035.SAMN05660742_10296"/>
<sequence>MNVFFSGFFNGIKMMISLSKILVPAILIVKILEYTSAYNYVSKLFVPLCDVVGLPGTAAIPFFMGIVSNIYGGLGGMLALNLDYKEMTILGTMIAISHGGIIENSIALKADISMGLIFFVRLIVAILSGMILKLVL</sequence>
<feature type="transmembrane region" description="Helical" evidence="1">
    <location>
        <begin position="44"/>
        <end position="67"/>
    </location>
</feature>
<keyword evidence="4" id="KW-1185">Reference proteome</keyword>
<name>A0A1H6UVH4_9FIRM</name>
<reference evidence="3 4" key="1">
    <citation type="submission" date="2016-10" db="EMBL/GenBank/DDBJ databases">
        <authorList>
            <person name="de Groot N.N."/>
        </authorList>
    </citation>
    <scope>NUCLEOTIDE SEQUENCE [LARGE SCALE GENOMIC DNA]</scope>
    <source>
        <strain evidence="3 4">DSM 2179</strain>
    </source>
</reference>
<gene>
    <name evidence="3" type="ORF">SAMN05660742_10296</name>
</gene>
<evidence type="ECO:0000313" key="3">
    <source>
        <dbReference type="EMBL" id="SEI96423.1"/>
    </source>
</evidence>